<accession>A0ABV5WN00</accession>
<protein>
    <submittedName>
        <fullName evidence="3">ComEC/Rec2 family competence protein</fullName>
    </submittedName>
</protein>
<gene>
    <name evidence="3" type="ORF">ACFFMS_27685</name>
</gene>
<sequence length="299" mass="33511">MKWIRVICFGLSVLFCLQLSGVSYATHDFAVQASKFISEQEQSNKLKIMFLQVGQGDATLLVLPNQKTVLIDGGPHEAGEVIMNKLIEKGIKRLDLVVSTHPDMDHIGGLIPIIQQVPVAMVLDSGKPYGTLTYHMYVRSVKKRRIPFIPAEEGKFLQMDPDVSIQVLNTGKRKLQNNESSIVLKIRYKKADFLLMADADVRTEKKIIQTYPVHADVLKIGHHGSYTSTGRLLLENVYPQFAVISYEKGNPYGHPHRSVMKRIRKFGIQVYTTADGDVEMETDGNSLQIQGGLPLPLLR</sequence>
<comment type="caution">
    <text evidence="3">The sequence shown here is derived from an EMBL/GenBank/DDBJ whole genome shotgun (WGS) entry which is preliminary data.</text>
</comment>
<dbReference type="RefSeq" id="WP_342043993.1">
    <property type="nucleotide sequence ID" value="NZ_JBHMAF010000196.1"/>
</dbReference>
<dbReference type="Proteomes" id="UP001589609">
    <property type="component" value="Unassembled WGS sequence"/>
</dbReference>
<dbReference type="SUPFAM" id="SSF56281">
    <property type="entry name" value="Metallo-hydrolase/oxidoreductase"/>
    <property type="match status" value="1"/>
</dbReference>
<reference evidence="3 4" key="1">
    <citation type="submission" date="2024-09" db="EMBL/GenBank/DDBJ databases">
        <authorList>
            <person name="Sun Q."/>
            <person name="Mori K."/>
        </authorList>
    </citation>
    <scope>NUCLEOTIDE SEQUENCE [LARGE SCALE GENOMIC DNA]</scope>
    <source>
        <strain evidence="3 4">JCM 11201</strain>
    </source>
</reference>
<name>A0ABV5WN00_9BACI</name>
<feature type="domain" description="Metallo-beta-lactamase" evidence="2">
    <location>
        <begin position="53"/>
        <end position="235"/>
    </location>
</feature>
<dbReference type="EMBL" id="JBHMAF010000196">
    <property type="protein sequence ID" value="MFB9762012.1"/>
    <property type="molecule type" value="Genomic_DNA"/>
</dbReference>
<dbReference type="PANTHER" id="PTHR30619:SF7">
    <property type="entry name" value="BETA-LACTAMASE DOMAIN PROTEIN"/>
    <property type="match status" value="1"/>
</dbReference>
<dbReference type="InterPro" id="IPR001279">
    <property type="entry name" value="Metallo-B-lactamas"/>
</dbReference>
<keyword evidence="4" id="KW-1185">Reference proteome</keyword>
<feature type="chain" id="PRO_5046830231" evidence="1">
    <location>
        <begin position="26"/>
        <end position="299"/>
    </location>
</feature>
<keyword evidence="1" id="KW-0732">Signal</keyword>
<dbReference type="InterPro" id="IPR035681">
    <property type="entry name" value="ComA-like_MBL"/>
</dbReference>
<dbReference type="CDD" id="cd07731">
    <property type="entry name" value="ComA-like_MBL-fold"/>
    <property type="match status" value="1"/>
</dbReference>
<feature type="signal peptide" evidence="1">
    <location>
        <begin position="1"/>
        <end position="25"/>
    </location>
</feature>
<dbReference type="Gene3D" id="3.60.15.10">
    <property type="entry name" value="Ribonuclease Z/Hydroxyacylglutathione hydrolase-like"/>
    <property type="match status" value="1"/>
</dbReference>
<dbReference type="InterPro" id="IPR036866">
    <property type="entry name" value="RibonucZ/Hydroxyglut_hydro"/>
</dbReference>
<dbReference type="InterPro" id="IPR052159">
    <property type="entry name" value="Competence_DNA_uptake"/>
</dbReference>
<organism evidence="3 4">
    <name type="scientific">Ectobacillus funiculus</name>
    <dbReference type="NCBI Taxonomy" id="137993"/>
    <lineage>
        <taxon>Bacteria</taxon>
        <taxon>Bacillati</taxon>
        <taxon>Bacillota</taxon>
        <taxon>Bacilli</taxon>
        <taxon>Bacillales</taxon>
        <taxon>Bacillaceae</taxon>
        <taxon>Ectobacillus</taxon>
    </lineage>
</organism>
<dbReference type="Pfam" id="PF00753">
    <property type="entry name" value="Lactamase_B"/>
    <property type="match status" value="1"/>
</dbReference>
<evidence type="ECO:0000313" key="4">
    <source>
        <dbReference type="Proteomes" id="UP001589609"/>
    </source>
</evidence>
<evidence type="ECO:0000256" key="1">
    <source>
        <dbReference type="SAM" id="SignalP"/>
    </source>
</evidence>
<evidence type="ECO:0000259" key="2">
    <source>
        <dbReference type="Pfam" id="PF00753"/>
    </source>
</evidence>
<dbReference type="PANTHER" id="PTHR30619">
    <property type="entry name" value="DNA INTERNALIZATION/COMPETENCE PROTEIN COMEC/REC2"/>
    <property type="match status" value="1"/>
</dbReference>
<evidence type="ECO:0000313" key="3">
    <source>
        <dbReference type="EMBL" id="MFB9762012.1"/>
    </source>
</evidence>
<proteinExistence type="predicted"/>